<reference evidence="2" key="1">
    <citation type="submission" date="2010-03" db="EMBL/GenBank/DDBJ databases">
        <title>Complete sequence of Mobiluncus curtisii ATCC 43063.</title>
        <authorList>
            <person name="Muzny D."/>
            <person name="Qin X."/>
            <person name="Deng J."/>
            <person name="Jiang H."/>
            <person name="Liu Y."/>
            <person name="Qu J."/>
            <person name="Song X.-Z."/>
            <person name="Zhang L."/>
            <person name="Thornton R."/>
            <person name="Coyle M."/>
            <person name="Francisco L."/>
            <person name="Jackson L."/>
            <person name="Javaid M."/>
            <person name="Korchina V."/>
            <person name="Kovar C."/>
            <person name="Mata R."/>
            <person name="Mathew T."/>
            <person name="Ngo R."/>
            <person name="Nguyen L."/>
            <person name="Nguyen N."/>
            <person name="Okwuonu G."/>
            <person name="Ongeri F."/>
            <person name="Pham C."/>
            <person name="Simmons D."/>
            <person name="Wilczek-Boney K."/>
            <person name="Hale W."/>
            <person name="Jakkamsetti A."/>
            <person name="Pham P."/>
            <person name="Ruth R."/>
            <person name="San Lucas F."/>
            <person name="Warren J."/>
            <person name="Zhang J."/>
            <person name="Zhao Z."/>
            <person name="Zhou C."/>
            <person name="Zhu D."/>
            <person name="Lee S."/>
            <person name="Bess C."/>
            <person name="Blankenburg K."/>
            <person name="Forbes L."/>
            <person name="Fu Q."/>
            <person name="Gubbala S."/>
            <person name="Hirani K."/>
            <person name="Jayaseelan J.C."/>
            <person name="Lara F."/>
            <person name="Munidasa M."/>
            <person name="Palculict T."/>
            <person name="Patil S."/>
            <person name="Pu L.-L."/>
            <person name="Saada N."/>
            <person name="Tang L."/>
            <person name="Weissenberger G."/>
            <person name="Zhu Y."/>
            <person name="Hemphill L."/>
            <person name="Shang Y."/>
            <person name="Youmans B."/>
            <person name="Ayvaz T."/>
            <person name="Ross M."/>
            <person name="Santibanez J."/>
            <person name="Aqrawi P."/>
            <person name="Gross S."/>
            <person name="Joshi V."/>
            <person name="Fowler G."/>
            <person name="Nazareth L."/>
            <person name="Reid J."/>
            <person name="Worley K."/>
            <person name="Petrosino J."/>
            <person name="Highlander S."/>
            <person name="Gibbs R."/>
            <person name="Gibbs R."/>
        </authorList>
    </citation>
    <scope>NUCLEOTIDE SEQUENCE [LARGE SCALE GENOMIC DNA]</scope>
    <source>
        <strain evidence="2">ATCC 43553</strain>
    </source>
</reference>
<proteinExistence type="predicted"/>
<organism evidence="1 2">
    <name type="scientific">Achromobacter piechaudii ATCC 43553</name>
    <dbReference type="NCBI Taxonomy" id="742159"/>
    <lineage>
        <taxon>Bacteria</taxon>
        <taxon>Pseudomonadati</taxon>
        <taxon>Pseudomonadota</taxon>
        <taxon>Betaproteobacteria</taxon>
        <taxon>Burkholderiales</taxon>
        <taxon>Alcaligenaceae</taxon>
        <taxon>Achromobacter</taxon>
    </lineage>
</organism>
<accession>D4X883</accession>
<dbReference type="EMBL" id="ADMS01000040">
    <property type="protein sequence ID" value="EFF76971.1"/>
    <property type="molecule type" value="Genomic_DNA"/>
</dbReference>
<evidence type="ECO:0000313" key="1">
    <source>
        <dbReference type="EMBL" id="EFF76971.1"/>
    </source>
</evidence>
<dbReference type="Proteomes" id="UP000004510">
    <property type="component" value="Unassembled WGS sequence"/>
</dbReference>
<sequence length="39" mass="4478">MQETPPRLAWRLKQSPFLPARKCGFFLFSLSINSVGKLL</sequence>
<evidence type="ECO:0000313" key="2">
    <source>
        <dbReference type="Proteomes" id="UP000004510"/>
    </source>
</evidence>
<protein>
    <submittedName>
        <fullName evidence="1">Uncharacterized protein</fullName>
    </submittedName>
</protein>
<dbReference type="HOGENOM" id="CLU_3303079_0_0_4"/>
<gene>
    <name evidence="1" type="ORF">HMPREF0004_1730</name>
</gene>
<dbReference type="AlphaFoldDB" id="D4X883"/>
<name>D4X883_9BURK</name>
<comment type="caution">
    <text evidence="1">The sequence shown here is derived from an EMBL/GenBank/DDBJ whole genome shotgun (WGS) entry which is preliminary data.</text>
</comment>